<comment type="caution">
    <text evidence="3">The sequence shown here is derived from an EMBL/GenBank/DDBJ whole genome shotgun (WGS) entry which is preliminary data.</text>
</comment>
<feature type="region of interest" description="Disordered" evidence="1">
    <location>
        <begin position="1080"/>
        <end position="1161"/>
    </location>
</feature>
<dbReference type="EMBL" id="WWBZ02000022">
    <property type="protein sequence ID" value="KAF4308332.1"/>
    <property type="molecule type" value="Genomic_DNA"/>
</dbReference>
<dbReference type="Gene3D" id="1.20.1280.50">
    <property type="match status" value="1"/>
</dbReference>
<dbReference type="InterPro" id="IPR001810">
    <property type="entry name" value="F-box_dom"/>
</dbReference>
<sequence length="1161" mass="133373">MPLRIDRVGRDIPSFKQLEAEEKRRIAVRENVATNRPKRESCEDPTHWSRLPKSKETEWATVSHLSDPLLCEILKHFSLLDLEECSLDFDKEKTMDQSDLGTTLQRESRVETLLDLCLVSKRFARLAQPLLHEYPRELNIQSVRRQFIRTLANRPDLAARVRYVVYEEDSRFFRPYNVRASAKMLQIYKAFAPKVKIGKKKSFLKALYSGTDDAEMAFLFSLVPAISTLRICVEATWVLNMPWTLLLLKHSIKNYYKHQITGPFCSLQLVRADKCGRDFDLNPAFVRQLIRLPSITEIDCRSPATEDMASLQAWSGSSTLQTIRLLNADLPKGLVSSIFNACTNVKHLVFSWDLQGLIEWDIQQILRGINVRPNSFETLELSVHDHAKVWEDHIQRIAAWKPIGSFKEFPYLRKLRVPGFFLTGIPRLRPRLDRLQPFSKKKIDHADTIRGLPDSLEELDIDCEGLSIDPNGKKTKSYDVTYIVPFLEQLASIRSSGCLPRLRSLRMRAKYSAARPFFDPIEPLMAQAGIEVEFLGFSEDAKATTQEERAKSPDYGGMIEDVWRENAIVTPRRAEETTINVLNLPNELLLEIMSYLDPSGFLTVHDQLEERGSIMLAVPWRLATLARCCLVSKRFCDIARPIMYQTFSHNGSSERRLRFINTIIANPHLAALVKEISLTTAHPPFLYRLRNEPPPQYGPMDEDYSELMTEARTMDMSHRDEWLEALAARRQIKDGDKKTDADVPVLLTQVPNLEVLSFSVFDGDIANDYYWTLKFLDPIITRTDQGYLKPSLWKKLRHFGLLFSDECEPQCREVAAFLYRFITTPSMESLRQLRVDGFWSTRPLSFLDELSVESRTSSLENLNLDIYRTGPTVLRHLIEAPKALKRFKYEFMTTDLSLRATKIPGIVDMLRVHKDTLESLSITPRENFMEAERHVEHSALDFRSLGSLKEFARLRHVETTGRFLLPFDGRPVIFDQDYYPPERVDFFPESLESLVVDGQETALGHIDAWLQAFTQLHRDGKLPNLRSVGFRNVKEEDVRRLDAALLEAGSYFFSVGVLFTVNGFWDASIFFRDLETISPGELDDDSAVSSSEDGYDDDDIVWEDMDEGTGDETSDEEDEDEGDEEEDDDEEDSDSDSDLDDEGVFVDDDDADDERDDEGEE</sequence>
<evidence type="ECO:0000256" key="1">
    <source>
        <dbReference type="SAM" id="MobiDB-lite"/>
    </source>
</evidence>
<protein>
    <submittedName>
        <fullName evidence="3">F-box domain cyclin-like protein</fullName>
    </submittedName>
</protein>
<dbReference type="Pfam" id="PF12937">
    <property type="entry name" value="F-box-like"/>
    <property type="match status" value="1"/>
</dbReference>
<gene>
    <name evidence="3" type="ORF">GTA08_BOTSDO03496</name>
</gene>
<evidence type="ECO:0000259" key="2">
    <source>
        <dbReference type="PROSITE" id="PS50181"/>
    </source>
</evidence>
<dbReference type="AlphaFoldDB" id="A0A8H4IXV3"/>
<dbReference type="SUPFAM" id="SSF52047">
    <property type="entry name" value="RNI-like"/>
    <property type="match status" value="1"/>
</dbReference>
<dbReference type="PROSITE" id="PS50181">
    <property type="entry name" value="FBOX"/>
    <property type="match status" value="1"/>
</dbReference>
<evidence type="ECO:0000313" key="3">
    <source>
        <dbReference type="EMBL" id="KAF4308332.1"/>
    </source>
</evidence>
<dbReference type="InterPro" id="IPR032675">
    <property type="entry name" value="LRR_dom_sf"/>
</dbReference>
<proteinExistence type="predicted"/>
<feature type="compositionally biased region" description="Acidic residues" evidence="1">
    <location>
        <begin position="1093"/>
        <end position="1161"/>
    </location>
</feature>
<accession>A0A8H4IXV3</accession>
<dbReference type="Proteomes" id="UP000572817">
    <property type="component" value="Unassembled WGS sequence"/>
</dbReference>
<organism evidence="3 4">
    <name type="scientific">Botryosphaeria dothidea</name>
    <dbReference type="NCBI Taxonomy" id="55169"/>
    <lineage>
        <taxon>Eukaryota</taxon>
        <taxon>Fungi</taxon>
        <taxon>Dikarya</taxon>
        <taxon>Ascomycota</taxon>
        <taxon>Pezizomycotina</taxon>
        <taxon>Dothideomycetes</taxon>
        <taxon>Dothideomycetes incertae sedis</taxon>
        <taxon>Botryosphaeriales</taxon>
        <taxon>Botryosphaeriaceae</taxon>
        <taxon>Botryosphaeria</taxon>
    </lineage>
</organism>
<evidence type="ECO:0000313" key="4">
    <source>
        <dbReference type="Proteomes" id="UP000572817"/>
    </source>
</evidence>
<dbReference type="Gene3D" id="3.80.10.10">
    <property type="entry name" value="Ribonuclease Inhibitor"/>
    <property type="match status" value="1"/>
</dbReference>
<dbReference type="OrthoDB" id="2520703at2759"/>
<reference evidence="3" key="1">
    <citation type="submission" date="2020-04" db="EMBL/GenBank/DDBJ databases">
        <title>Genome Assembly and Annotation of Botryosphaeria dothidea sdau 11-99, a Latent Pathogen of Apple Fruit Ring Rot in China.</title>
        <authorList>
            <person name="Yu C."/>
            <person name="Diao Y."/>
            <person name="Lu Q."/>
            <person name="Zhao J."/>
            <person name="Cui S."/>
            <person name="Peng C."/>
            <person name="He B."/>
            <person name="Liu H."/>
        </authorList>
    </citation>
    <scope>NUCLEOTIDE SEQUENCE [LARGE SCALE GENOMIC DNA]</scope>
    <source>
        <strain evidence="3">Sdau11-99</strain>
    </source>
</reference>
<name>A0A8H4IXV3_9PEZI</name>
<feature type="domain" description="F-box" evidence="2">
    <location>
        <begin position="578"/>
        <end position="604"/>
    </location>
</feature>
<keyword evidence="4" id="KW-1185">Reference proteome</keyword>